<evidence type="ECO:0000313" key="3">
    <source>
        <dbReference type="WBParaSite" id="sdigi.contig204.g6079.t1"/>
    </source>
</evidence>
<sequence>MNENNFVSCVVMSNLALILALITAIVAEIVVTAFRTCCHSERLRSDHVRSVIIRIQWKKTPLMIPIVMIWFYEQDDLAEIIGFGAEDLSRNFRMPTNRGRSLHQQCVRVRLKAEMAGLWA</sequence>
<reference evidence="3" key="1">
    <citation type="submission" date="2022-11" db="UniProtKB">
        <authorList>
            <consortium name="WormBaseParasite"/>
        </authorList>
    </citation>
    <scope>IDENTIFICATION</scope>
</reference>
<evidence type="ECO:0000256" key="1">
    <source>
        <dbReference type="SAM" id="Phobius"/>
    </source>
</evidence>
<keyword evidence="1" id="KW-0472">Membrane</keyword>
<evidence type="ECO:0000313" key="2">
    <source>
        <dbReference type="Proteomes" id="UP000887581"/>
    </source>
</evidence>
<dbReference type="WBParaSite" id="sdigi.contig204.g6079.t1">
    <property type="protein sequence ID" value="sdigi.contig204.g6079.t1"/>
    <property type="gene ID" value="sdigi.contig204.g6079"/>
</dbReference>
<proteinExistence type="predicted"/>
<feature type="transmembrane region" description="Helical" evidence="1">
    <location>
        <begin position="12"/>
        <end position="34"/>
    </location>
</feature>
<keyword evidence="1" id="KW-1133">Transmembrane helix</keyword>
<organism evidence="2 3">
    <name type="scientific">Setaria digitata</name>
    <dbReference type="NCBI Taxonomy" id="48799"/>
    <lineage>
        <taxon>Eukaryota</taxon>
        <taxon>Metazoa</taxon>
        <taxon>Ecdysozoa</taxon>
        <taxon>Nematoda</taxon>
        <taxon>Chromadorea</taxon>
        <taxon>Rhabditida</taxon>
        <taxon>Spirurina</taxon>
        <taxon>Spiruromorpha</taxon>
        <taxon>Filarioidea</taxon>
        <taxon>Setariidae</taxon>
        <taxon>Setaria</taxon>
    </lineage>
</organism>
<keyword evidence="2" id="KW-1185">Reference proteome</keyword>
<dbReference type="Proteomes" id="UP000887581">
    <property type="component" value="Unplaced"/>
</dbReference>
<protein>
    <submittedName>
        <fullName evidence="3">Uncharacterized protein</fullName>
    </submittedName>
</protein>
<accession>A0A915PRH3</accession>
<dbReference type="AlphaFoldDB" id="A0A915PRH3"/>
<name>A0A915PRH3_9BILA</name>
<keyword evidence="1" id="KW-0812">Transmembrane</keyword>